<dbReference type="EMBL" id="JAPMOU010000053">
    <property type="protein sequence ID" value="MDE1465151.1"/>
    <property type="molecule type" value="Genomic_DNA"/>
</dbReference>
<dbReference type="InterPro" id="IPR058059">
    <property type="entry name" value="PA3496-like"/>
</dbReference>
<protein>
    <submittedName>
        <fullName evidence="2">Uncharacterized protein</fullName>
    </submittedName>
</protein>
<evidence type="ECO:0000313" key="3">
    <source>
        <dbReference type="Proteomes" id="UP001528823"/>
    </source>
</evidence>
<gene>
    <name evidence="2" type="ORF">ORQ98_24620</name>
</gene>
<feature type="region of interest" description="Disordered" evidence="1">
    <location>
        <begin position="1"/>
        <end position="36"/>
    </location>
</feature>
<reference evidence="2 3" key="1">
    <citation type="submission" date="2022-11" db="EMBL/GenBank/DDBJ databases">
        <title>Spartinivicinus poritis sp. nov., isolated from scleractinian coral Porites lutea.</title>
        <authorList>
            <person name="Zhang G."/>
            <person name="Cai L."/>
            <person name="Wei Q."/>
        </authorList>
    </citation>
    <scope>NUCLEOTIDE SEQUENCE [LARGE SCALE GENOMIC DNA]</scope>
    <source>
        <strain evidence="2 3">A2-2</strain>
    </source>
</reference>
<proteinExistence type="predicted"/>
<evidence type="ECO:0000313" key="2">
    <source>
        <dbReference type="EMBL" id="MDE1465151.1"/>
    </source>
</evidence>
<dbReference type="NCBIfam" id="NF046101">
    <property type="entry name" value="PA3496_fam"/>
    <property type="match status" value="1"/>
</dbReference>
<accession>A0ABT5UGM9</accession>
<feature type="compositionally biased region" description="Polar residues" evidence="1">
    <location>
        <begin position="1"/>
        <end position="15"/>
    </location>
</feature>
<feature type="compositionally biased region" description="Basic and acidic residues" evidence="1">
    <location>
        <begin position="27"/>
        <end position="36"/>
    </location>
</feature>
<dbReference type="Proteomes" id="UP001528823">
    <property type="component" value="Unassembled WGS sequence"/>
</dbReference>
<evidence type="ECO:0000256" key="1">
    <source>
        <dbReference type="SAM" id="MobiDB-lite"/>
    </source>
</evidence>
<feature type="compositionally biased region" description="Low complexity" evidence="1">
    <location>
        <begin position="16"/>
        <end position="26"/>
    </location>
</feature>
<organism evidence="2 3">
    <name type="scientific">Spartinivicinus poritis</name>
    <dbReference type="NCBI Taxonomy" id="2994640"/>
    <lineage>
        <taxon>Bacteria</taxon>
        <taxon>Pseudomonadati</taxon>
        <taxon>Pseudomonadota</taxon>
        <taxon>Gammaproteobacteria</taxon>
        <taxon>Oceanospirillales</taxon>
        <taxon>Zooshikellaceae</taxon>
        <taxon>Spartinivicinus</taxon>
    </lineage>
</organism>
<dbReference type="RefSeq" id="WP_274691462.1">
    <property type="nucleotide sequence ID" value="NZ_JAPMOU010000053.1"/>
</dbReference>
<name>A0ABT5UGM9_9GAMM</name>
<comment type="caution">
    <text evidence="2">The sequence shown here is derived from an EMBL/GenBank/DDBJ whole genome shotgun (WGS) entry which is preliminary data.</text>
</comment>
<keyword evidence="3" id="KW-1185">Reference proteome</keyword>
<sequence length="63" mass="7496">MQIQVPNQTNQPFFISSTERSTTSNSSREKSSQRSLEARRAIEDYFENKRLNHLIGEDYWEDE</sequence>